<dbReference type="AlphaFoldDB" id="A0AAN0M213"/>
<dbReference type="EMBL" id="CP151762">
    <property type="protein sequence ID" value="WZU63724.1"/>
    <property type="molecule type" value="Genomic_DNA"/>
</dbReference>
<dbReference type="Proteomes" id="UP001451782">
    <property type="component" value="Chromosome"/>
</dbReference>
<dbReference type="KEGG" id="yag:AABB28_18155"/>
<protein>
    <submittedName>
        <fullName evidence="1">Uncharacterized protein</fullName>
    </submittedName>
</protein>
<evidence type="ECO:0000313" key="1">
    <source>
        <dbReference type="EMBL" id="WZU63724.1"/>
    </source>
</evidence>
<accession>A0AAN0M213</accession>
<dbReference type="RefSeq" id="WP_342070100.1">
    <property type="nucleotide sequence ID" value="NZ_CP151762.1"/>
</dbReference>
<organism evidence="1 2">
    <name type="scientific">Yoonia algicola</name>
    <dbReference type="NCBI Taxonomy" id="3137368"/>
    <lineage>
        <taxon>Bacteria</taxon>
        <taxon>Pseudomonadati</taxon>
        <taxon>Pseudomonadota</taxon>
        <taxon>Alphaproteobacteria</taxon>
        <taxon>Rhodobacterales</taxon>
        <taxon>Paracoccaceae</taxon>
        <taxon>Yoonia</taxon>
    </lineage>
</organism>
<proteinExistence type="predicted"/>
<evidence type="ECO:0000313" key="2">
    <source>
        <dbReference type="Proteomes" id="UP001451782"/>
    </source>
</evidence>
<sequence length="73" mass="8404">MSDVLPTTEKETIRDFHHWIIVARRIVHDSFTGDEKELQRLTLQAAEGLMMDHRLGAIEAQMAEIKTALTEKE</sequence>
<name>A0AAN0M213_9RHOB</name>
<keyword evidence="2" id="KW-1185">Reference proteome</keyword>
<reference evidence="1 2" key="1">
    <citation type="submission" date="2024-04" db="EMBL/GenBank/DDBJ databases">
        <title>Phylogenomic analyses of a clade within the roseobacter group suggest taxonomic reassignments of species of the genera Aestuariivita, Citreicella, Loktanella, Nautella, Pelagibaca, Ruegeria, Thalassobius, Thiobacimonas and Tropicibacter, and the proposal o.</title>
        <authorList>
            <person name="Jeon C.O."/>
        </authorList>
    </citation>
    <scope>NUCLEOTIDE SEQUENCE [LARGE SCALE GENOMIC DNA]</scope>
    <source>
        <strain evidence="1 2">G8-12</strain>
    </source>
</reference>
<gene>
    <name evidence="1" type="ORF">AABB28_18155</name>
</gene>